<reference evidence="32" key="1">
    <citation type="submission" date="2025-08" db="UniProtKB">
        <authorList>
            <consortium name="RefSeq"/>
        </authorList>
    </citation>
    <scope>IDENTIFICATION</scope>
    <source>
        <tissue evidence="32">Blood</tissue>
    </source>
</reference>
<evidence type="ECO:0000256" key="2">
    <source>
        <dbReference type="ARBA" id="ARBA00004173"/>
    </source>
</evidence>
<evidence type="ECO:0000313" key="31">
    <source>
        <dbReference type="Proteomes" id="UP001190640"/>
    </source>
</evidence>
<sequence>MEEAGGSLEEALLFALDDLRGENFKRFKNKLCFLKMEGKAGIPWSDLQHADTVDTMQLLFQTYGEEGALDVAVEVLKNISLRGSASRLQKEKWNDRRQKYKQHVRATFCSRCEQPIHPGTEASLHQTYTEPLLTRTSCPQEGAHELMVGERKHREMETRPKDFLTVSLGDLFDSDAQYPHSKTTVLLGPAGVGKTTAMWKVMVDWASGKLWQDRFDYVFCIPCGAINHDGQPMSVVDLILCSCCPGIVLADDIFMNQDRILVILDGFDELTHPGLPSKMLSSDLHKKEAPGNLVMGLLGKKLLAKSHLIVTARPTALESLRLCLKLPQFVEVLGFRPAQRKEYFHRFFENKQEAALALETIRRNETIFSMCFLPMVCWIICSIFRQKPQNNLLKEIPETATLTEIHMLLLFSFLGGRPRPRNLEGLCSLAKDGVLHEMTVFDEEVLKAHGLRYPDPEDLSESGRVLHRSGFGAATYKFAHLSFQEFFAALFFLLEKDGNSELSLTDLNKVSGSRKEYGRDHSMLVRFLFGLSNTKRLSALRKMWGCQTSGRGLLQELLKWVEAEAQHRSSRRREHLLELCHCAYEVEDTEFARRVMGHVHNLDLRDQLSTKLDFAALSFCLSASDASHSLRISGYTLQPAGFGQLLPGLLTSSDIQMNRCGLSTALCESLSSIAETNQHLTTLDLGENPLRDLGVIPLCNSLIRSGSKLQCLRLNCCGLTAAACESLSRVLTSNQCLTELDLGENHLGDLGVRQLCKGLKHPQSRLQRLTLHCCGLTAAVCEDLASVLETSETLMELGLGENKLGDEGVRQLSMALKRPGCKLQRLVLTMTFLNAVTKKKLQAACAAHPQLFLASYYPPGFPVFPGEEE</sequence>
<dbReference type="InterPro" id="IPR007111">
    <property type="entry name" value="NACHT_NTPase"/>
</dbReference>
<dbReference type="AlphaFoldDB" id="A0AA97JPY7"/>
<evidence type="ECO:0000256" key="15">
    <source>
        <dbReference type="ARBA" id="ARBA00022824"/>
    </source>
</evidence>
<dbReference type="InterPro" id="IPR001611">
    <property type="entry name" value="Leu-rich_rpt"/>
</dbReference>
<evidence type="ECO:0000256" key="4">
    <source>
        <dbReference type="ARBA" id="ARBA00004267"/>
    </source>
</evidence>
<keyword evidence="15" id="KW-0256">Endoplasmic reticulum</keyword>
<dbReference type="PANTHER" id="PTHR45690:SF19">
    <property type="entry name" value="NACHT, LRR AND PYD DOMAINS-CONTAINING PROTEIN 3"/>
    <property type="match status" value="1"/>
</dbReference>
<gene>
    <name evidence="32" type="primary">LOC129334231</name>
</gene>
<dbReference type="CDD" id="cd08321">
    <property type="entry name" value="Pyrin_ASC-like"/>
    <property type="match status" value="1"/>
</dbReference>
<evidence type="ECO:0000256" key="7">
    <source>
        <dbReference type="ARBA" id="ARBA00008665"/>
    </source>
</evidence>
<feature type="domain" description="NACHT" evidence="30">
    <location>
        <begin position="182"/>
        <end position="494"/>
    </location>
</feature>
<dbReference type="InterPro" id="IPR032675">
    <property type="entry name" value="LRR_dom_sf"/>
</dbReference>
<dbReference type="GO" id="GO:0005524">
    <property type="term" value="F:ATP binding"/>
    <property type="evidence" value="ECO:0007669"/>
    <property type="project" value="UniProtKB-KW"/>
</dbReference>
<evidence type="ECO:0000256" key="28">
    <source>
        <dbReference type="ARBA" id="ARBA00048778"/>
    </source>
</evidence>
<keyword evidence="25" id="KW-1271">Inflammasome</keyword>
<evidence type="ECO:0000256" key="8">
    <source>
        <dbReference type="ARBA" id="ARBA00022490"/>
    </source>
</evidence>
<keyword evidence="20" id="KW-0496">Mitochondrion</keyword>
<keyword evidence="14" id="KW-0378">Hydrolase</keyword>
<evidence type="ECO:0000259" key="30">
    <source>
        <dbReference type="PROSITE" id="PS50837"/>
    </source>
</evidence>
<dbReference type="SMART" id="SM00368">
    <property type="entry name" value="LRR_RI"/>
    <property type="match status" value="5"/>
</dbReference>
<keyword evidence="17" id="KW-0832">Ubl conjugation</keyword>
<evidence type="ECO:0000256" key="9">
    <source>
        <dbReference type="ARBA" id="ARBA00022499"/>
    </source>
</evidence>
<evidence type="ECO:0000256" key="17">
    <source>
        <dbReference type="ARBA" id="ARBA00022843"/>
    </source>
</evidence>
<evidence type="ECO:0000256" key="27">
    <source>
        <dbReference type="ARBA" id="ARBA00045987"/>
    </source>
</evidence>
<keyword evidence="23" id="KW-0395">Inflammatory response</keyword>
<evidence type="ECO:0000256" key="22">
    <source>
        <dbReference type="ARBA" id="ARBA00023163"/>
    </source>
</evidence>
<evidence type="ECO:0000256" key="19">
    <source>
        <dbReference type="ARBA" id="ARBA00023034"/>
    </source>
</evidence>
<dbReference type="GO" id="GO:0006954">
    <property type="term" value="P:inflammatory response"/>
    <property type="evidence" value="ECO:0007669"/>
    <property type="project" value="UniProtKB-KW"/>
</dbReference>
<dbReference type="Pfam" id="PF13516">
    <property type="entry name" value="LRR_6"/>
    <property type="match status" value="3"/>
</dbReference>
<dbReference type="GO" id="GO:0005634">
    <property type="term" value="C:nucleus"/>
    <property type="evidence" value="ECO:0007669"/>
    <property type="project" value="UniProtKB-SubCell"/>
</dbReference>
<evidence type="ECO:0000256" key="18">
    <source>
        <dbReference type="ARBA" id="ARBA00023015"/>
    </source>
</evidence>
<dbReference type="GO" id="GO:0045087">
    <property type="term" value="P:innate immune response"/>
    <property type="evidence" value="ECO:0007669"/>
    <property type="project" value="UniProtKB-KW"/>
</dbReference>
<comment type="similarity">
    <text evidence="7">Belongs to the NLRP family.</text>
</comment>
<keyword evidence="9" id="KW-1017">Isopeptide bond</keyword>
<dbReference type="Gene3D" id="3.40.50.300">
    <property type="entry name" value="P-loop containing nucleotide triphosphate hydrolases"/>
    <property type="match status" value="1"/>
</dbReference>
<evidence type="ECO:0000256" key="12">
    <source>
        <dbReference type="ARBA" id="ARBA00022737"/>
    </source>
</evidence>
<dbReference type="PROSITE" id="PS50824">
    <property type="entry name" value="DAPIN"/>
    <property type="match status" value="1"/>
</dbReference>
<protein>
    <recommendedName>
        <fullName evidence="26">NACHT, LRR and PYD domains-containing protein 3</fullName>
    </recommendedName>
</protein>
<evidence type="ECO:0000256" key="24">
    <source>
        <dbReference type="ARBA" id="ARBA00023212"/>
    </source>
</evidence>
<dbReference type="SMART" id="SM01289">
    <property type="entry name" value="PYRIN"/>
    <property type="match status" value="1"/>
</dbReference>
<dbReference type="SUPFAM" id="SSF47986">
    <property type="entry name" value="DEATH domain"/>
    <property type="match status" value="1"/>
</dbReference>
<evidence type="ECO:0000256" key="10">
    <source>
        <dbReference type="ARBA" id="ARBA00022525"/>
    </source>
</evidence>
<dbReference type="InterPro" id="IPR050637">
    <property type="entry name" value="NLRP_innate_immun_reg"/>
</dbReference>
<evidence type="ECO:0000256" key="20">
    <source>
        <dbReference type="ARBA" id="ARBA00023128"/>
    </source>
</evidence>
<evidence type="ECO:0000313" key="32">
    <source>
        <dbReference type="RefSeq" id="XP_054842137.1"/>
    </source>
</evidence>
<evidence type="ECO:0000259" key="29">
    <source>
        <dbReference type="PROSITE" id="PS50824"/>
    </source>
</evidence>
<keyword evidence="24" id="KW-0206">Cytoskeleton</keyword>
<evidence type="ECO:0000256" key="25">
    <source>
        <dbReference type="ARBA" id="ARBA00023233"/>
    </source>
</evidence>
<dbReference type="Proteomes" id="UP001190640">
    <property type="component" value="Chromosome 8"/>
</dbReference>
<dbReference type="PROSITE" id="PS51450">
    <property type="entry name" value="LRR"/>
    <property type="match status" value="1"/>
</dbReference>
<keyword evidence="8" id="KW-0963">Cytoplasm</keyword>
<dbReference type="SUPFAM" id="SSF52540">
    <property type="entry name" value="P-loop containing nucleoside triphosphate hydrolases"/>
    <property type="match status" value="1"/>
</dbReference>
<evidence type="ECO:0000256" key="16">
    <source>
        <dbReference type="ARBA" id="ARBA00022840"/>
    </source>
</evidence>
<evidence type="ECO:0000256" key="21">
    <source>
        <dbReference type="ARBA" id="ARBA00023159"/>
    </source>
</evidence>
<keyword evidence="19" id="KW-0333">Golgi apparatus</keyword>
<evidence type="ECO:0000256" key="26">
    <source>
        <dbReference type="ARBA" id="ARBA00040040"/>
    </source>
</evidence>
<keyword evidence="13" id="KW-0547">Nucleotide-binding</keyword>
<dbReference type="SUPFAM" id="SSF52047">
    <property type="entry name" value="RNI-like"/>
    <property type="match status" value="1"/>
</dbReference>
<keyword evidence="21" id="KW-0010">Activator</keyword>
<feature type="domain" description="Pyrin" evidence="29">
    <location>
        <begin position="1"/>
        <end position="94"/>
    </location>
</feature>
<evidence type="ECO:0000256" key="6">
    <source>
        <dbReference type="ARBA" id="ARBA00004613"/>
    </source>
</evidence>
<dbReference type="KEGG" id="emc:129334231"/>
<comment type="function">
    <text evidence="27">Independently of inflammasome activation, regulates the differentiation of T helper 2 (Th2) cells and has a role in Th2 cell-dependent asthma and tumor growth. During Th2 differentiation, required for optimal IRF4 binding to IL4 promoter and for IRF4-dependent IL4 transcription. Binds to the consensus DNA sequence 5'-GRRGGNRGAG-3'. May also participate in the transcription of IL5, IL13, GATA3, CCR3, CCR4 and MAF.</text>
</comment>
<evidence type="ECO:0000256" key="1">
    <source>
        <dbReference type="ARBA" id="ARBA00004110"/>
    </source>
</evidence>
<dbReference type="Gene3D" id="1.10.533.10">
    <property type="entry name" value="Death Domain, Fas"/>
    <property type="match status" value="1"/>
</dbReference>
<dbReference type="Pfam" id="PF02758">
    <property type="entry name" value="PYRIN"/>
    <property type="match status" value="1"/>
</dbReference>
<dbReference type="InterPro" id="IPR041075">
    <property type="entry name" value="NOD1/2_WH"/>
</dbReference>
<comment type="subcellular location">
    <subcellularLocation>
        <location evidence="4">Cytoplasm</location>
        <location evidence="4">Cytoskeleton</location>
        <location evidence="4">Microtubule organizing center</location>
    </subcellularLocation>
    <subcellularLocation>
        <location evidence="3">Endoplasmic reticulum</location>
    </subcellularLocation>
    <subcellularLocation>
        <location evidence="5">Golgi apparatus membrane</location>
    </subcellularLocation>
    <subcellularLocation>
        <location evidence="1">Inflammasome</location>
    </subcellularLocation>
    <subcellularLocation>
        <location evidence="2">Mitochondrion</location>
    </subcellularLocation>
    <subcellularLocation>
        <location evidence="6">Secreted</location>
    </subcellularLocation>
</comment>
<keyword evidence="10" id="KW-0964">Secreted</keyword>
<dbReference type="RefSeq" id="XP_054842137.1">
    <property type="nucleotide sequence ID" value="XM_054986162.1"/>
</dbReference>
<keyword evidence="18" id="KW-0805">Transcription regulation</keyword>
<keyword evidence="31" id="KW-1185">Reference proteome</keyword>
<comment type="catalytic activity">
    <reaction evidence="28">
        <text>ATP + H2O = ADP + phosphate + H(+)</text>
        <dbReference type="Rhea" id="RHEA:13065"/>
        <dbReference type="ChEBI" id="CHEBI:15377"/>
        <dbReference type="ChEBI" id="CHEBI:15378"/>
        <dbReference type="ChEBI" id="CHEBI:30616"/>
        <dbReference type="ChEBI" id="CHEBI:43474"/>
        <dbReference type="ChEBI" id="CHEBI:456216"/>
    </reaction>
    <physiologicalReaction direction="left-to-right" evidence="28">
        <dbReference type="Rhea" id="RHEA:13066"/>
    </physiologicalReaction>
</comment>
<dbReference type="InterPro" id="IPR041267">
    <property type="entry name" value="NLRP_HD2"/>
</dbReference>
<dbReference type="GO" id="GO:0061702">
    <property type="term" value="C:canonical inflammasome complex"/>
    <property type="evidence" value="ECO:0007669"/>
    <property type="project" value="UniProtKB-SubCell"/>
</dbReference>
<evidence type="ECO:0000256" key="11">
    <source>
        <dbReference type="ARBA" id="ARBA00022553"/>
    </source>
</evidence>
<dbReference type="PROSITE" id="PS50837">
    <property type="entry name" value="NACHT"/>
    <property type="match status" value="1"/>
</dbReference>
<accession>A0AA97JPY7</accession>
<dbReference type="GO" id="GO:0005739">
    <property type="term" value="C:mitochondrion"/>
    <property type="evidence" value="ECO:0007669"/>
    <property type="project" value="UniProtKB-SubCell"/>
</dbReference>
<dbReference type="GeneID" id="129334231"/>
<dbReference type="GO" id="GO:0000139">
    <property type="term" value="C:Golgi membrane"/>
    <property type="evidence" value="ECO:0007669"/>
    <property type="project" value="UniProtKB-SubCell"/>
</dbReference>
<evidence type="ECO:0000256" key="23">
    <source>
        <dbReference type="ARBA" id="ARBA00023198"/>
    </source>
</evidence>
<dbReference type="InterPro" id="IPR004020">
    <property type="entry name" value="DAPIN"/>
</dbReference>
<evidence type="ECO:0000256" key="14">
    <source>
        <dbReference type="ARBA" id="ARBA00022801"/>
    </source>
</evidence>
<organism evidence="31 32">
    <name type="scientific">Eublepharis macularius</name>
    <name type="common">Leopard gecko</name>
    <name type="synonym">Cyrtodactylus macularius</name>
    <dbReference type="NCBI Taxonomy" id="481883"/>
    <lineage>
        <taxon>Eukaryota</taxon>
        <taxon>Metazoa</taxon>
        <taxon>Chordata</taxon>
        <taxon>Craniata</taxon>
        <taxon>Vertebrata</taxon>
        <taxon>Euteleostomi</taxon>
        <taxon>Lepidosauria</taxon>
        <taxon>Squamata</taxon>
        <taxon>Bifurcata</taxon>
        <taxon>Gekkota</taxon>
        <taxon>Eublepharidae</taxon>
        <taxon>Eublepharinae</taxon>
        <taxon>Eublepharis</taxon>
    </lineage>
</organism>
<proteinExistence type="inferred from homology"/>
<dbReference type="Pfam" id="PF17779">
    <property type="entry name" value="WHD_NOD2"/>
    <property type="match status" value="1"/>
</dbReference>
<evidence type="ECO:0000256" key="5">
    <source>
        <dbReference type="ARBA" id="ARBA00004394"/>
    </source>
</evidence>
<dbReference type="Pfam" id="PF05729">
    <property type="entry name" value="NACHT"/>
    <property type="match status" value="1"/>
</dbReference>
<dbReference type="Gene3D" id="3.80.10.10">
    <property type="entry name" value="Ribonuclease Inhibitor"/>
    <property type="match status" value="1"/>
</dbReference>
<dbReference type="Pfam" id="PF17776">
    <property type="entry name" value="NLRC4_HD2"/>
    <property type="match status" value="1"/>
</dbReference>
<name>A0AA97JPY7_EUBMA</name>
<keyword evidence="12" id="KW-0677">Repeat</keyword>
<keyword evidence="16" id="KW-0067">ATP-binding</keyword>
<dbReference type="InterPro" id="IPR011029">
    <property type="entry name" value="DEATH-like_dom_sf"/>
</dbReference>
<dbReference type="GO" id="GO:0005815">
    <property type="term" value="C:microtubule organizing center"/>
    <property type="evidence" value="ECO:0007669"/>
    <property type="project" value="UniProtKB-SubCell"/>
</dbReference>
<evidence type="ECO:0000256" key="13">
    <source>
        <dbReference type="ARBA" id="ARBA00022741"/>
    </source>
</evidence>
<keyword evidence="11" id="KW-0597">Phosphoprotein</keyword>
<keyword evidence="22" id="KW-0804">Transcription</keyword>
<dbReference type="InterPro" id="IPR027417">
    <property type="entry name" value="P-loop_NTPase"/>
</dbReference>
<dbReference type="PANTHER" id="PTHR45690">
    <property type="entry name" value="NACHT, LRR AND PYD DOMAINS-CONTAINING PROTEIN 12"/>
    <property type="match status" value="1"/>
</dbReference>
<evidence type="ECO:0000256" key="3">
    <source>
        <dbReference type="ARBA" id="ARBA00004240"/>
    </source>
</evidence>